<evidence type="ECO:0000313" key="2">
    <source>
        <dbReference type="EMBL" id="NKZ24944.1"/>
    </source>
</evidence>
<accession>A0A7X6N5D8</accession>
<dbReference type="NCBIfam" id="TIGR01558">
    <property type="entry name" value="sm_term_P27"/>
    <property type="match status" value="1"/>
</dbReference>
<dbReference type="Pfam" id="PF05119">
    <property type="entry name" value="Terminase_4"/>
    <property type="match status" value="1"/>
</dbReference>
<sequence>MKLTTDETSRADQRERTSELIAQTENMANLSTKAPDNLSGIAKDCWEKLVPMLNQSGFVKALDSSLIELFCINVEMYKLAYESIKTDGIQQAVYTDKTSPTTGEVVSSQFQGFKRNPATQIIDSATAKINSLSGLLGLTPQSRASLLAQVGNSEPEQSLADLLNAPDELETEEF</sequence>
<feature type="region of interest" description="Disordered" evidence="1">
    <location>
        <begin position="150"/>
        <end position="174"/>
    </location>
</feature>
<dbReference type="RefSeq" id="WP_168722739.1">
    <property type="nucleotide sequence ID" value="NZ_JAAXPN010000012.1"/>
</dbReference>
<protein>
    <submittedName>
        <fullName evidence="2">Phage terminase small subunit P27 family</fullName>
    </submittedName>
</protein>
<reference evidence="2 3" key="1">
    <citation type="submission" date="2020-04" db="EMBL/GenBank/DDBJ databases">
        <title>MicrobeNet Type strains.</title>
        <authorList>
            <person name="Nicholson A.C."/>
        </authorList>
    </citation>
    <scope>NUCLEOTIDE SEQUENCE [LARGE SCALE GENOMIC DNA]</scope>
    <source>
        <strain evidence="2 3">CCUG 61472</strain>
    </source>
</reference>
<evidence type="ECO:0000256" key="1">
    <source>
        <dbReference type="SAM" id="MobiDB-lite"/>
    </source>
</evidence>
<evidence type="ECO:0000313" key="3">
    <source>
        <dbReference type="Proteomes" id="UP000549765"/>
    </source>
</evidence>
<comment type="caution">
    <text evidence="2">The sequence shown here is derived from an EMBL/GenBank/DDBJ whole genome shotgun (WGS) entry which is preliminary data.</text>
</comment>
<dbReference type="Proteomes" id="UP000549765">
    <property type="component" value="Unassembled WGS sequence"/>
</dbReference>
<dbReference type="AlphaFoldDB" id="A0A7X6N5D8"/>
<dbReference type="InterPro" id="IPR006448">
    <property type="entry name" value="Phage_term_ssu_P27"/>
</dbReference>
<proteinExistence type="predicted"/>
<dbReference type="EMBL" id="JAAXPN010000012">
    <property type="protein sequence ID" value="NKZ24944.1"/>
    <property type="molecule type" value="Genomic_DNA"/>
</dbReference>
<name>A0A7X6N5D8_9LACO</name>
<keyword evidence="3" id="KW-1185">Reference proteome</keyword>
<gene>
    <name evidence="2" type="ORF">HF964_09105</name>
</gene>
<organism evidence="2 3">
    <name type="scientific">Periweissella fabalis</name>
    <dbReference type="NCBI Taxonomy" id="1070421"/>
    <lineage>
        <taxon>Bacteria</taxon>
        <taxon>Bacillati</taxon>
        <taxon>Bacillota</taxon>
        <taxon>Bacilli</taxon>
        <taxon>Lactobacillales</taxon>
        <taxon>Lactobacillaceae</taxon>
        <taxon>Periweissella</taxon>
    </lineage>
</organism>